<proteinExistence type="predicted"/>
<sequence>MSMKYHPIPLGRIQLGRPLPIDIWSPDGRLLLRRGQTLRSESHREMLAQHQAGMTQSDAMAWQKSLERTMRALRTEGVDLATLAMLPMPAEILDSDYCEGMHVDGGWLDVQDVLRGLLYQGHHAVMPAMRLTGIEQKVLALLREDPDEALFILFQALPDLSLGYCATHALLCAVVGALTAEKLAQNEDQSALLLRSALVMNIGMAQPQDKLARQRTPPNPAQRTLIATHAPTGVEILRDFGICDDILLEFVQWHHAPQDAPIDPAYASALHVLHLADAQIAKMAPRASRPAMSSLHAVKSLVLQDEGSIGDAHRAMAAVLGFYPPGSYVQLVNGEVAVVVKRGLRANAPHVASILGVGGMPLAKYVYHDTAEMHTPQYAVRSSVPASAVHVRVHLERIRRLRVQHGI</sequence>
<dbReference type="Gene3D" id="1.10.3210.10">
    <property type="entry name" value="Hypothetical protein af1432"/>
    <property type="match status" value="1"/>
</dbReference>
<gene>
    <name evidence="1" type="ORF">Cenrod_1875</name>
</gene>
<dbReference type="KEGG" id="cbx:Cenrod_1875"/>
<accession>U5N9G4</accession>
<dbReference type="AlphaFoldDB" id="U5N9G4"/>
<protein>
    <submittedName>
        <fullName evidence="1">HD-GYP domain protein</fullName>
    </submittedName>
</protein>
<organism evidence="1 2">
    <name type="scientific">Candidatus Symbiobacter mobilis CR</name>
    <dbReference type="NCBI Taxonomy" id="946483"/>
    <lineage>
        <taxon>Bacteria</taxon>
        <taxon>Pseudomonadati</taxon>
        <taxon>Pseudomonadota</taxon>
        <taxon>Betaproteobacteria</taxon>
        <taxon>Burkholderiales</taxon>
        <taxon>Comamonadaceae</taxon>
    </lineage>
</organism>
<dbReference type="STRING" id="946483.Cenrod_1875"/>
<dbReference type="EMBL" id="CP004885">
    <property type="protein sequence ID" value="AGX87955.1"/>
    <property type="molecule type" value="Genomic_DNA"/>
</dbReference>
<evidence type="ECO:0000313" key="2">
    <source>
        <dbReference type="Proteomes" id="UP000017184"/>
    </source>
</evidence>
<reference evidence="1 2" key="1">
    <citation type="journal article" date="2013" name="Genome Biol.">
        <title>Genomic analysis reveals key aspects of prokaryotic symbiosis in the phototrophic consortium "Chlorochromatium aggregatum".</title>
        <authorList>
            <person name="Liu Z."/>
            <person name="Muller J."/>
            <person name="Li T."/>
            <person name="Alvey R.M."/>
            <person name="Vogl K."/>
            <person name="Frigaard N.U."/>
            <person name="Rockwell N.C."/>
            <person name="Boyd E.S."/>
            <person name="Tomsho L.P."/>
            <person name="Schuster S.C."/>
            <person name="Henke P."/>
            <person name="Rohde M."/>
            <person name="Overmann J."/>
            <person name="Bryant D.A."/>
        </authorList>
    </citation>
    <scope>NUCLEOTIDE SEQUENCE [LARGE SCALE GENOMIC DNA]</scope>
    <source>
        <strain evidence="1">CR</strain>
    </source>
</reference>
<dbReference type="HOGENOM" id="CLU_000445_92_1_4"/>
<dbReference type="Proteomes" id="UP000017184">
    <property type="component" value="Chromosome"/>
</dbReference>
<name>U5N9G4_9BURK</name>
<dbReference type="eggNOG" id="COG2206">
    <property type="taxonomic scope" value="Bacteria"/>
</dbReference>
<evidence type="ECO:0000313" key="1">
    <source>
        <dbReference type="EMBL" id="AGX87955.1"/>
    </source>
</evidence>
<keyword evidence="2" id="KW-1185">Reference proteome</keyword>